<dbReference type="EMBL" id="VWPK01000006">
    <property type="protein sequence ID" value="KAA5613380.1"/>
    <property type="molecule type" value="Genomic_DNA"/>
</dbReference>
<evidence type="ECO:0000313" key="1">
    <source>
        <dbReference type="EMBL" id="KAA5613380.1"/>
    </source>
</evidence>
<dbReference type="OrthoDB" id="8245240at2"/>
<dbReference type="RefSeq" id="WP_150039491.1">
    <property type="nucleotide sequence ID" value="NZ_OW485601.1"/>
</dbReference>
<dbReference type="Pfam" id="PF13704">
    <property type="entry name" value="Glyco_tranf_2_4"/>
    <property type="match status" value="1"/>
</dbReference>
<evidence type="ECO:0000313" key="2">
    <source>
        <dbReference type="Proteomes" id="UP000325255"/>
    </source>
</evidence>
<sequence length="383" mass="42828">MTKPPSLPYDTYFALLEKPELRQIGLTRYGIRHRTPLFSQSIYFSSSGAFFKNQEEAYIHWLTVGRREGYEWAPGRDTLLKIILKAKDEPYLIDAWIAHHAAIVGFDNIIILDCGSQDPTYIAKLKSYSSKIMIFDYRRHYDDIHNPSANADFFRLLAANCRYLTILDADEFLFARVGGLFSSQFVKQVLRNRNLPMFCGIWVTAINGSDGPENICSIDTSTKELFGGTIAGKAIARHDIIFSIGHLGHNLHVPQVLPFINGDSFGEIFVLHLRNLPQHVMRERALQHLIGKGVVNTKKGPEQEARIALLAEAGDTPADVKRYAQAYLRMAGEPPAIAEKGTDRAALINSTSGQCLPSLATALAKMNWGAILEERRIKLRGAA</sequence>
<organism evidence="1 2">
    <name type="scientific">Rhodovastum atsumiense</name>
    <dbReference type="NCBI Taxonomy" id="504468"/>
    <lineage>
        <taxon>Bacteria</taxon>
        <taxon>Pseudomonadati</taxon>
        <taxon>Pseudomonadota</taxon>
        <taxon>Alphaproteobacteria</taxon>
        <taxon>Acetobacterales</taxon>
        <taxon>Acetobacteraceae</taxon>
        <taxon>Rhodovastum</taxon>
    </lineage>
</organism>
<protein>
    <submittedName>
        <fullName evidence="1">Uncharacterized protein</fullName>
    </submittedName>
</protein>
<comment type="caution">
    <text evidence="1">The sequence shown here is derived from an EMBL/GenBank/DDBJ whole genome shotgun (WGS) entry which is preliminary data.</text>
</comment>
<keyword evidence="2" id="KW-1185">Reference proteome</keyword>
<proteinExistence type="predicted"/>
<accession>A0A5M6IYF8</accession>
<name>A0A5M6IYF8_9PROT</name>
<gene>
    <name evidence="1" type="ORF">F1189_04780</name>
</gene>
<dbReference type="Proteomes" id="UP000325255">
    <property type="component" value="Unassembled WGS sequence"/>
</dbReference>
<reference evidence="1 2" key="1">
    <citation type="submission" date="2019-09" db="EMBL/GenBank/DDBJ databases">
        <title>Genome sequence of Rhodovastum atsumiense, a diverse member of the Acetobacteraceae family of non-sulfur purple photosynthetic bacteria.</title>
        <authorList>
            <person name="Meyer T."/>
            <person name="Kyndt J."/>
        </authorList>
    </citation>
    <scope>NUCLEOTIDE SEQUENCE [LARGE SCALE GENOMIC DNA]</scope>
    <source>
        <strain evidence="1 2">DSM 21279</strain>
    </source>
</reference>
<dbReference type="AlphaFoldDB" id="A0A5M6IYF8"/>